<dbReference type="AlphaFoldDB" id="A0A1H1KLW7"/>
<dbReference type="InterPro" id="IPR010261">
    <property type="entry name" value="Tir_chaperone"/>
</dbReference>
<evidence type="ECO:0000313" key="1">
    <source>
        <dbReference type="EMBL" id="SDR63032.1"/>
    </source>
</evidence>
<organism evidence="1 2">
    <name type="scientific">Paraburkholderia tuberum</name>
    <dbReference type="NCBI Taxonomy" id="157910"/>
    <lineage>
        <taxon>Bacteria</taxon>
        <taxon>Pseudomonadati</taxon>
        <taxon>Pseudomonadota</taxon>
        <taxon>Betaproteobacteria</taxon>
        <taxon>Burkholderiales</taxon>
        <taxon>Burkholderiaceae</taxon>
        <taxon>Paraburkholderia</taxon>
    </lineage>
</organism>
<dbReference type="Pfam" id="PF05932">
    <property type="entry name" value="CesT"/>
    <property type="match status" value="1"/>
</dbReference>
<dbReference type="GO" id="GO:0030254">
    <property type="term" value="P:protein secretion by the type III secretion system"/>
    <property type="evidence" value="ECO:0007669"/>
    <property type="project" value="InterPro"/>
</dbReference>
<sequence length="154" mass="17032">MVRWLGLALPIQLNEVSSVAYENYMKLLHDVCDLVGLDDVARLIDGGQLDISGHTVSIRYDESVDPLGAVADIDLGPVPEEDRETIYRHALEVNFHSAPAGNGTLSLDPQAERLQYSFRFPLDGTRTATDLFDTVTDLLDSLNDVDTFPCLGRR</sequence>
<gene>
    <name evidence="1" type="ORF">SAMN05445850_8582</name>
</gene>
<dbReference type="SUPFAM" id="SSF69635">
    <property type="entry name" value="Type III secretory system chaperone-like"/>
    <property type="match status" value="1"/>
</dbReference>
<dbReference type="CDD" id="cd17020">
    <property type="entry name" value="T3SC_IA_ShcM-like"/>
    <property type="match status" value="1"/>
</dbReference>
<name>A0A1H1KLW7_9BURK</name>
<protein>
    <submittedName>
        <fullName evidence="1">Tir chaperone protein (CesT) family protein</fullName>
    </submittedName>
</protein>
<dbReference type="Proteomes" id="UP000199365">
    <property type="component" value="Unassembled WGS sequence"/>
</dbReference>
<dbReference type="Gene3D" id="3.30.1460.10">
    <property type="match status" value="1"/>
</dbReference>
<evidence type="ECO:0000313" key="2">
    <source>
        <dbReference type="Proteomes" id="UP000199365"/>
    </source>
</evidence>
<dbReference type="EMBL" id="FNKX01000005">
    <property type="protein sequence ID" value="SDR63032.1"/>
    <property type="molecule type" value="Genomic_DNA"/>
</dbReference>
<accession>A0A1H1KLW7</accession>
<reference evidence="2" key="1">
    <citation type="submission" date="2016-10" db="EMBL/GenBank/DDBJ databases">
        <authorList>
            <person name="Varghese N."/>
            <person name="Submissions S."/>
        </authorList>
    </citation>
    <scope>NUCLEOTIDE SEQUENCE [LARGE SCALE GENOMIC DNA]</scope>
    <source>
        <strain evidence="2">DUS833</strain>
    </source>
</reference>
<proteinExistence type="predicted"/>
<keyword evidence="2" id="KW-1185">Reference proteome</keyword>
<dbReference type="RefSeq" id="WP_090812905.1">
    <property type="nucleotide sequence ID" value="NZ_FNKX01000005.1"/>
</dbReference>